<dbReference type="AlphaFoldDB" id="A0A4U5PBH3"/>
<evidence type="ECO:0000256" key="1">
    <source>
        <dbReference type="SAM" id="MobiDB-lite"/>
    </source>
</evidence>
<evidence type="ECO:0000313" key="2">
    <source>
        <dbReference type="EMBL" id="TKR93616.1"/>
    </source>
</evidence>
<reference evidence="2 3" key="2">
    <citation type="journal article" date="2019" name="G3 (Bethesda)">
        <title>Hybrid Assembly of the Genome of the Entomopathogenic Nematode Steinernema carpocapsae Identifies the X-Chromosome.</title>
        <authorList>
            <person name="Serra L."/>
            <person name="Macchietto M."/>
            <person name="Macias-Munoz A."/>
            <person name="McGill C.J."/>
            <person name="Rodriguez I.M."/>
            <person name="Rodriguez B."/>
            <person name="Murad R."/>
            <person name="Mortazavi A."/>
        </authorList>
    </citation>
    <scope>NUCLEOTIDE SEQUENCE [LARGE SCALE GENOMIC DNA]</scope>
    <source>
        <strain evidence="2 3">ALL</strain>
    </source>
</reference>
<reference evidence="2 3" key="1">
    <citation type="journal article" date="2015" name="Genome Biol.">
        <title>Comparative genomics of Steinernema reveals deeply conserved gene regulatory networks.</title>
        <authorList>
            <person name="Dillman A.R."/>
            <person name="Macchietto M."/>
            <person name="Porter C.F."/>
            <person name="Rogers A."/>
            <person name="Williams B."/>
            <person name="Antoshechkin I."/>
            <person name="Lee M.M."/>
            <person name="Goodwin Z."/>
            <person name="Lu X."/>
            <person name="Lewis E.E."/>
            <person name="Goodrich-Blair H."/>
            <person name="Stock S.P."/>
            <person name="Adams B.J."/>
            <person name="Sternberg P.W."/>
            <person name="Mortazavi A."/>
        </authorList>
    </citation>
    <scope>NUCLEOTIDE SEQUENCE [LARGE SCALE GENOMIC DNA]</scope>
    <source>
        <strain evidence="2 3">ALL</strain>
    </source>
</reference>
<gene>
    <name evidence="2" type="ORF">L596_008032</name>
</gene>
<evidence type="ECO:0000313" key="3">
    <source>
        <dbReference type="Proteomes" id="UP000298663"/>
    </source>
</evidence>
<dbReference type="EMBL" id="AZBU02000002">
    <property type="protein sequence ID" value="TKR93616.1"/>
    <property type="molecule type" value="Genomic_DNA"/>
</dbReference>
<proteinExistence type="predicted"/>
<feature type="region of interest" description="Disordered" evidence="1">
    <location>
        <begin position="101"/>
        <end position="126"/>
    </location>
</feature>
<organism evidence="2 3">
    <name type="scientific">Steinernema carpocapsae</name>
    <name type="common">Entomopathogenic nematode</name>
    <dbReference type="NCBI Taxonomy" id="34508"/>
    <lineage>
        <taxon>Eukaryota</taxon>
        <taxon>Metazoa</taxon>
        <taxon>Ecdysozoa</taxon>
        <taxon>Nematoda</taxon>
        <taxon>Chromadorea</taxon>
        <taxon>Rhabditida</taxon>
        <taxon>Tylenchina</taxon>
        <taxon>Panagrolaimomorpha</taxon>
        <taxon>Strongyloidoidea</taxon>
        <taxon>Steinernematidae</taxon>
        <taxon>Steinernema</taxon>
    </lineage>
</organism>
<accession>A0A4U5PBH3</accession>
<feature type="compositionally biased region" description="Basic and acidic residues" evidence="1">
    <location>
        <begin position="108"/>
        <end position="126"/>
    </location>
</feature>
<keyword evidence="3" id="KW-1185">Reference proteome</keyword>
<name>A0A4U5PBH3_STECR</name>
<dbReference type="Proteomes" id="UP000298663">
    <property type="component" value="Unassembled WGS sequence"/>
</dbReference>
<protein>
    <submittedName>
        <fullName evidence="2">Uncharacterized protein</fullName>
    </submittedName>
</protein>
<sequence length="126" mass="14278">MQTRVGRHGDSEAQKRLRKAKNISERIEFGRFGVAIRNGTKTAQKKEIAVALGKEERRRHPIDAPGGPRRTPRCSFCGLEERGFLPILRLLAHFYWARPGSQPESTEAEAHGAVESPRRRAQLHDE</sequence>
<comment type="caution">
    <text evidence="2">The sequence shown here is derived from an EMBL/GenBank/DDBJ whole genome shotgun (WGS) entry which is preliminary data.</text>
</comment>